<dbReference type="InterPro" id="IPR018392">
    <property type="entry name" value="LysM"/>
</dbReference>
<feature type="domain" description="LysM" evidence="4">
    <location>
        <begin position="191"/>
        <end position="238"/>
    </location>
</feature>
<dbReference type="STRING" id="196109.A0A136IQH0"/>
<dbReference type="EMBL" id="KQ964264">
    <property type="protein sequence ID" value="KXJ87163.1"/>
    <property type="molecule type" value="Genomic_DNA"/>
</dbReference>
<name>A0A136IQH0_9PEZI</name>
<dbReference type="AlphaFoldDB" id="A0A136IQH0"/>
<protein>
    <recommendedName>
        <fullName evidence="4">LysM domain-containing protein</fullName>
    </recommendedName>
</protein>
<evidence type="ECO:0000256" key="3">
    <source>
        <dbReference type="ARBA" id="ARBA00044955"/>
    </source>
</evidence>
<dbReference type="InterPro" id="IPR036779">
    <property type="entry name" value="LysM_dom_sf"/>
</dbReference>
<dbReference type="Gene3D" id="3.10.350.10">
    <property type="entry name" value="LysM domain"/>
    <property type="match status" value="1"/>
</dbReference>
<comment type="similarity">
    <text evidence="3">Belongs to the secreted LysM effector family.</text>
</comment>
<keyword evidence="2" id="KW-0843">Virulence</keyword>
<evidence type="ECO:0000259" key="4">
    <source>
        <dbReference type="PROSITE" id="PS51782"/>
    </source>
</evidence>
<evidence type="ECO:0000256" key="2">
    <source>
        <dbReference type="ARBA" id="ARBA00023026"/>
    </source>
</evidence>
<dbReference type="PANTHER" id="PTHR34997">
    <property type="entry name" value="AM15"/>
    <property type="match status" value="1"/>
</dbReference>
<reference evidence="6" key="1">
    <citation type="submission" date="2016-02" db="EMBL/GenBank/DDBJ databases">
        <title>Draft genome sequence of Microdochium bolleyi, a fungal endophyte of beachgrass.</title>
        <authorList>
            <consortium name="DOE Joint Genome Institute"/>
            <person name="David A.S."/>
            <person name="May G."/>
            <person name="Haridas S."/>
            <person name="Lim J."/>
            <person name="Wang M."/>
            <person name="Labutti K."/>
            <person name="Lipzen A."/>
            <person name="Barry K."/>
            <person name="Grigoriev I.V."/>
        </authorList>
    </citation>
    <scope>NUCLEOTIDE SEQUENCE [LARGE SCALE GENOMIC DNA]</scope>
    <source>
        <strain evidence="6">J235TASD1</strain>
    </source>
</reference>
<dbReference type="OrthoDB" id="5985073at2759"/>
<dbReference type="PANTHER" id="PTHR34997:SF1">
    <property type="entry name" value="PEPTIDOGLYCAN-BINDING LYSIN DOMAIN"/>
    <property type="match status" value="1"/>
</dbReference>
<dbReference type="GO" id="GO:0008061">
    <property type="term" value="F:chitin binding"/>
    <property type="evidence" value="ECO:0007669"/>
    <property type="project" value="UniProtKB-KW"/>
</dbReference>
<gene>
    <name evidence="5" type="ORF">Micbo1qcDRAFT_208554</name>
</gene>
<dbReference type="InterPro" id="IPR052210">
    <property type="entry name" value="LysM1-like"/>
</dbReference>
<keyword evidence="6" id="KW-1185">Reference proteome</keyword>
<evidence type="ECO:0000256" key="1">
    <source>
        <dbReference type="ARBA" id="ARBA00022669"/>
    </source>
</evidence>
<proteinExistence type="inferred from homology"/>
<dbReference type="InParanoid" id="A0A136IQH0"/>
<evidence type="ECO:0000313" key="5">
    <source>
        <dbReference type="EMBL" id="KXJ87163.1"/>
    </source>
</evidence>
<keyword evidence="1" id="KW-0147">Chitin-binding</keyword>
<dbReference type="PROSITE" id="PS51782">
    <property type="entry name" value="LYSM"/>
    <property type="match status" value="1"/>
</dbReference>
<dbReference type="Proteomes" id="UP000070501">
    <property type="component" value="Unassembled WGS sequence"/>
</dbReference>
<evidence type="ECO:0000313" key="6">
    <source>
        <dbReference type="Proteomes" id="UP000070501"/>
    </source>
</evidence>
<sequence length="240" mass="25106">MLTRAPSGKTRWSGGRHSLAPTAALLGPHGATTLGRAAARAASELVMSTKDRAAGLLDAKVLSDVVLLHLQVCRDAFLALEGLANHAEVGLIEELDGVPDPSNDGSALASVYRAANVEAIATAVGVNIEAEVALVAILGGGSAYKGPGDGDYMPSIQSILISAVALLAASTTAQRAPPTQTMPNINRNCQLYYVAQAGDTCEKAWRAGMISADEFFSWNPDVDRSCTRNFWVGYSYCVKA</sequence>
<accession>A0A136IQH0</accession>
<organism evidence="5 6">
    <name type="scientific">Microdochium bolleyi</name>
    <dbReference type="NCBI Taxonomy" id="196109"/>
    <lineage>
        <taxon>Eukaryota</taxon>
        <taxon>Fungi</taxon>
        <taxon>Dikarya</taxon>
        <taxon>Ascomycota</taxon>
        <taxon>Pezizomycotina</taxon>
        <taxon>Sordariomycetes</taxon>
        <taxon>Xylariomycetidae</taxon>
        <taxon>Xylariales</taxon>
        <taxon>Microdochiaceae</taxon>
        <taxon>Microdochium</taxon>
    </lineage>
</organism>